<dbReference type="AlphaFoldDB" id="A0A0U2U567"/>
<dbReference type="STRING" id="940295.EYM_00055"/>
<dbReference type="SUPFAM" id="SSF55729">
    <property type="entry name" value="Acyl-CoA N-acyltransferases (Nat)"/>
    <property type="match status" value="1"/>
</dbReference>
<reference evidence="6 7" key="1">
    <citation type="submission" date="2013-11" db="EMBL/GenBank/DDBJ databases">
        <title>Comparative genomics of Ignicoccus.</title>
        <authorList>
            <person name="Podar M."/>
        </authorList>
    </citation>
    <scope>NUCLEOTIDE SEQUENCE [LARGE SCALE GENOMIC DNA]</scope>
    <source>
        <strain evidence="6 7">DSM 13165</strain>
    </source>
</reference>
<evidence type="ECO:0000313" key="6">
    <source>
        <dbReference type="EMBL" id="ALU11332.1"/>
    </source>
</evidence>
<keyword evidence="2" id="KW-0963">Cytoplasm</keyword>
<feature type="domain" description="N-acetyltransferase" evidence="5">
    <location>
        <begin position="1"/>
        <end position="118"/>
    </location>
</feature>
<evidence type="ECO:0000259" key="5">
    <source>
        <dbReference type="PROSITE" id="PS51186"/>
    </source>
</evidence>
<sequence length="122" mass="13730">MLSHIILHYDTSIVALIGDEIVGYAFSAVEVKRGKRCIHLLNIAVDPKFQGIGIGKAMLERIVEIACEKGIDCIVLEVSVANQRAIKFYEANGFKKVDLLKNYYPWGEDAYLMIRNIVKCRA</sequence>
<dbReference type="InterPro" id="IPR006464">
    <property type="entry name" value="AcTrfase_RimI/Ard1"/>
</dbReference>
<proteinExistence type="inferred from homology"/>
<dbReference type="PROSITE" id="PS51186">
    <property type="entry name" value="GNAT"/>
    <property type="match status" value="1"/>
</dbReference>
<evidence type="ECO:0000256" key="2">
    <source>
        <dbReference type="ARBA" id="ARBA00022490"/>
    </source>
</evidence>
<keyword evidence="3" id="KW-0808">Transferase</keyword>
<dbReference type="EMBL" id="CP006867">
    <property type="protein sequence ID" value="ALU11332.1"/>
    <property type="molecule type" value="Genomic_DNA"/>
</dbReference>
<dbReference type="InterPro" id="IPR050680">
    <property type="entry name" value="YpeA/RimI_acetyltransf"/>
</dbReference>
<keyword evidence="7" id="KW-1185">Reference proteome</keyword>
<keyword evidence="4" id="KW-0012">Acyltransferase</keyword>
<dbReference type="Gene3D" id="3.40.630.30">
    <property type="match status" value="1"/>
</dbReference>
<dbReference type="GO" id="GO:0008080">
    <property type="term" value="F:N-acetyltransferase activity"/>
    <property type="evidence" value="ECO:0007669"/>
    <property type="project" value="InterPro"/>
</dbReference>
<dbReference type="Proteomes" id="UP000060778">
    <property type="component" value="Chromosome"/>
</dbReference>
<organism evidence="6 7">
    <name type="scientific">Ignicoccus islandicus DSM 13165</name>
    <dbReference type="NCBI Taxonomy" id="940295"/>
    <lineage>
        <taxon>Archaea</taxon>
        <taxon>Thermoproteota</taxon>
        <taxon>Thermoprotei</taxon>
        <taxon>Desulfurococcales</taxon>
        <taxon>Desulfurococcaceae</taxon>
        <taxon>Ignicoccus</taxon>
    </lineage>
</organism>
<dbReference type="KEGG" id="iis:EYM_00055"/>
<dbReference type="PANTHER" id="PTHR43420">
    <property type="entry name" value="ACETYLTRANSFERASE"/>
    <property type="match status" value="1"/>
</dbReference>
<dbReference type="InterPro" id="IPR016181">
    <property type="entry name" value="Acyl_CoA_acyltransferase"/>
</dbReference>
<name>A0A0U2U567_9CREN</name>
<gene>
    <name evidence="6" type="ORF">EYM_00055</name>
</gene>
<dbReference type="InterPro" id="IPR000182">
    <property type="entry name" value="GNAT_dom"/>
</dbReference>
<evidence type="ECO:0000256" key="3">
    <source>
        <dbReference type="ARBA" id="ARBA00022679"/>
    </source>
</evidence>
<dbReference type="GO" id="GO:0005840">
    <property type="term" value="C:ribosome"/>
    <property type="evidence" value="ECO:0007669"/>
    <property type="project" value="UniProtKB-KW"/>
</dbReference>
<dbReference type="NCBIfam" id="TIGR01575">
    <property type="entry name" value="rimI"/>
    <property type="match status" value="1"/>
</dbReference>
<protein>
    <submittedName>
        <fullName evidence="6">30S ribosomal protein S18</fullName>
    </submittedName>
</protein>
<keyword evidence="6" id="KW-0689">Ribosomal protein</keyword>
<evidence type="ECO:0000313" key="7">
    <source>
        <dbReference type="Proteomes" id="UP000060778"/>
    </source>
</evidence>
<evidence type="ECO:0000256" key="1">
    <source>
        <dbReference type="ARBA" id="ARBA00005395"/>
    </source>
</evidence>
<keyword evidence="6" id="KW-0687">Ribonucleoprotein</keyword>
<dbReference type="CDD" id="cd04301">
    <property type="entry name" value="NAT_SF"/>
    <property type="match status" value="1"/>
</dbReference>
<dbReference type="Pfam" id="PF00583">
    <property type="entry name" value="Acetyltransf_1"/>
    <property type="match status" value="1"/>
</dbReference>
<comment type="similarity">
    <text evidence="1">Belongs to the acetyltransferase family. RimI subfamily.</text>
</comment>
<dbReference type="PANTHER" id="PTHR43420:SF44">
    <property type="entry name" value="ACETYLTRANSFERASE YPEA"/>
    <property type="match status" value="1"/>
</dbReference>
<evidence type="ECO:0000256" key="4">
    <source>
        <dbReference type="ARBA" id="ARBA00023315"/>
    </source>
</evidence>
<accession>A0A0U2U567</accession>